<evidence type="ECO:0000256" key="1">
    <source>
        <dbReference type="ARBA" id="ARBA00004282"/>
    </source>
</evidence>
<feature type="compositionally biased region" description="Low complexity" evidence="7">
    <location>
        <begin position="53"/>
        <end position="64"/>
    </location>
</feature>
<comment type="subcellular location">
    <subcellularLocation>
        <location evidence="1">Cell junction</location>
    </subcellularLocation>
</comment>
<dbReference type="InterPro" id="IPR016024">
    <property type="entry name" value="ARM-type_fold"/>
</dbReference>
<dbReference type="AlphaFoldDB" id="A0A3B5MJQ1"/>
<comment type="similarity">
    <text evidence="2">Belongs to the beta-catenin family.</text>
</comment>
<dbReference type="GeneTree" id="ENSGT00940000156735"/>
<feature type="repeat" description="ARM" evidence="6">
    <location>
        <begin position="157"/>
        <end position="192"/>
    </location>
</feature>
<organism evidence="8 9">
    <name type="scientific">Xiphophorus couchianus</name>
    <name type="common">Monterrey platyfish</name>
    <dbReference type="NCBI Taxonomy" id="32473"/>
    <lineage>
        <taxon>Eukaryota</taxon>
        <taxon>Metazoa</taxon>
        <taxon>Chordata</taxon>
        <taxon>Craniata</taxon>
        <taxon>Vertebrata</taxon>
        <taxon>Euteleostomi</taxon>
        <taxon>Actinopterygii</taxon>
        <taxon>Neopterygii</taxon>
        <taxon>Teleostei</taxon>
        <taxon>Neoteleostei</taxon>
        <taxon>Acanthomorphata</taxon>
        <taxon>Ovalentaria</taxon>
        <taxon>Atherinomorphae</taxon>
        <taxon>Cyprinodontiformes</taxon>
        <taxon>Poeciliidae</taxon>
        <taxon>Poeciliinae</taxon>
        <taxon>Xiphophorus</taxon>
    </lineage>
</organism>
<dbReference type="InterPro" id="IPR000225">
    <property type="entry name" value="Armadillo"/>
</dbReference>
<evidence type="ECO:0000313" key="8">
    <source>
        <dbReference type="Ensembl" id="ENSXCOP00000021356.1"/>
    </source>
</evidence>
<evidence type="ECO:0000256" key="2">
    <source>
        <dbReference type="ARBA" id="ARBA00005462"/>
    </source>
</evidence>
<evidence type="ECO:0000256" key="5">
    <source>
        <dbReference type="ARBA" id="ARBA00022949"/>
    </source>
</evidence>
<dbReference type="InterPro" id="IPR028435">
    <property type="entry name" value="Plakophilin/d_Catenin"/>
</dbReference>
<keyword evidence="5" id="KW-0965">Cell junction</keyword>
<reference evidence="8" key="2">
    <citation type="submission" date="2025-09" db="UniProtKB">
        <authorList>
            <consortium name="Ensembl"/>
        </authorList>
    </citation>
    <scope>IDENTIFICATION</scope>
</reference>
<protein>
    <submittedName>
        <fullName evidence="8">Plakophilin 1b</fullName>
    </submittedName>
</protein>
<dbReference type="Gene3D" id="1.25.10.10">
    <property type="entry name" value="Leucine-rich Repeat Variant"/>
    <property type="match status" value="1"/>
</dbReference>
<keyword evidence="3" id="KW-0677">Repeat</keyword>
<evidence type="ECO:0000256" key="4">
    <source>
        <dbReference type="ARBA" id="ARBA00022889"/>
    </source>
</evidence>
<dbReference type="PANTHER" id="PTHR10372:SF3">
    <property type="entry name" value="PLAKOPHILIN-1"/>
    <property type="match status" value="1"/>
</dbReference>
<dbReference type="InterPro" id="IPR011989">
    <property type="entry name" value="ARM-like"/>
</dbReference>
<feature type="region of interest" description="Disordered" evidence="7">
    <location>
        <begin position="18"/>
        <end position="64"/>
    </location>
</feature>
<evidence type="ECO:0000256" key="7">
    <source>
        <dbReference type="SAM" id="MobiDB-lite"/>
    </source>
</evidence>
<keyword evidence="9" id="KW-1185">Reference proteome</keyword>
<dbReference type="Ensembl" id="ENSXCOT00000021617.1">
    <property type="protein sequence ID" value="ENSXCOP00000021356.1"/>
    <property type="gene ID" value="ENSXCOG00000015985.1"/>
</dbReference>
<dbReference type="GO" id="GO:0005912">
    <property type="term" value="C:adherens junction"/>
    <property type="evidence" value="ECO:0007669"/>
    <property type="project" value="TreeGrafter"/>
</dbReference>
<dbReference type="GO" id="GO:0005737">
    <property type="term" value="C:cytoplasm"/>
    <property type="evidence" value="ECO:0007669"/>
    <property type="project" value="TreeGrafter"/>
</dbReference>
<dbReference type="PANTHER" id="PTHR10372">
    <property type="entry name" value="PLAKOPHILLIN-RELATED"/>
    <property type="match status" value="1"/>
</dbReference>
<dbReference type="Pfam" id="PF00514">
    <property type="entry name" value="Arm"/>
    <property type="match status" value="1"/>
</dbReference>
<dbReference type="GO" id="GO:0005886">
    <property type="term" value="C:plasma membrane"/>
    <property type="evidence" value="ECO:0007669"/>
    <property type="project" value="TreeGrafter"/>
</dbReference>
<dbReference type="STRING" id="32473.ENSXCOP00000021356"/>
<dbReference type="GO" id="GO:0005634">
    <property type="term" value="C:nucleus"/>
    <property type="evidence" value="ECO:0007669"/>
    <property type="project" value="TreeGrafter"/>
</dbReference>
<evidence type="ECO:0000256" key="6">
    <source>
        <dbReference type="PROSITE-ProRule" id="PRU00259"/>
    </source>
</evidence>
<dbReference type="Proteomes" id="UP000261380">
    <property type="component" value="Unplaced"/>
</dbReference>
<dbReference type="PROSITE" id="PS50176">
    <property type="entry name" value="ARM_REPEAT"/>
    <property type="match status" value="1"/>
</dbReference>
<dbReference type="SUPFAM" id="SSF48371">
    <property type="entry name" value="ARM repeat"/>
    <property type="match status" value="1"/>
</dbReference>
<dbReference type="SMART" id="SM00185">
    <property type="entry name" value="ARM"/>
    <property type="match status" value="4"/>
</dbReference>
<keyword evidence="4" id="KW-0130">Cell adhesion</keyword>
<evidence type="ECO:0000313" key="9">
    <source>
        <dbReference type="Proteomes" id="UP000261380"/>
    </source>
</evidence>
<accession>A0A3B5MJQ1</accession>
<proteinExistence type="inferred from homology"/>
<evidence type="ECO:0000256" key="3">
    <source>
        <dbReference type="ARBA" id="ARBA00022737"/>
    </source>
</evidence>
<name>A0A3B5MJQ1_9TELE</name>
<sequence>MSSAEPLKSAISIRSSDDTSLALPSANEYHSREQRVKAQVQSLRRTKSRHSSSGRSGSTSLSPTSKRGLCLILHTIQQDMAELNLSWRSFQVKTRVKVSLLKVFSVNGNSLSSNITMQEAVQFLSSQDEKYQHCGASYIQHNTFISDKAKEEVFTLNGIPPLVRLLQSPNSQVKSTASAALRNLTFQNNKNKEEIQRCDGIPEVVAQLKASESAELDKQLTGLLWNLSSVDNLKSDLLKNALPVLMERVILPYTTGSRDTVSAEVFCHATACLRNLSSAKEASRQTMRKCRGLIDGLVAYMKECVANCKTEDETLGHCVSILHNLTFHLEEEFSSLFINMNSLAKNMISNVSQNNANSVGCFSAPSKPLQTDRPFDYAVIEEPQPNGAGLLIHSKTLKDYLSLLSLTERQPLQDACWGILHNLTARESAVSYIYSISKLNPNIVYVLSKDTAGANESDDTLALACQAASGLVLNDVEWTKRHLSEKLIKSLNGISQNM</sequence>
<reference evidence="8" key="1">
    <citation type="submission" date="2025-08" db="UniProtKB">
        <authorList>
            <consortium name="Ensembl"/>
        </authorList>
    </citation>
    <scope>IDENTIFICATION</scope>
</reference>
<dbReference type="GO" id="GO:0098609">
    <property type="term" value="P:cell-cell adhesion"/>
    <property type="evidence" value="ECO:0007669"/>
    <property type="project" value="InterPro"/>
</dbReference>